<dbReference type="KEGG" id="saga:M5M_08220"/>
<proteinExistence type="predicted"/>
<feature type="transmembrane region" description="Helical" evidence="1">
    <location>
        <begin position="440"/>
        <end position="462"/>
    </location>
</feature>
<dbReference type="eggNOG" id="ENOG503321W">
    <property type="taxonomic scope" value="Bacteria"/>
</dbReference>
<feature type="transmembrane region" description="Helical" evidence="1">
    <location>
        <begin position="409"/>
        <end position="428"/>
    </location>
</feature>
<dbReference type="STRING" id="1117647.M5M_08220"/>
<dbReference type="AlphaFoldDB" id="K4KLA1"/>
<keyword evidence="1" id="KW-1133">Transmembrane helix</keyword>
<feature type="transmembrane region" description="Helical" evidence="1">
    <location>
        <begin position="339"/>
        <end position="359"/>
    </location>
</feature>
<keyword evidence="1" id="KW-0472">Membrane</keyword>
<feature type="transmembrane region" description="Helical" evidence="1">
    <location>
        <begin position="556"/>
        <end position="575"/>
    </location>
</feature>
<evidence type="ECO:0000256" key="1">
    <source>
        <dbReference type="SAM" id="Phobius"/>
    </source>
</evidence>
<dbReference type="SUPFAM" id="SSF101898">
    <property type="entry name" value="NHL repeat"/>
    <property type="match status" value="1"/>
</dbReference>
<dbReference type="Gene3D" id="2.120.10.30">
    <property type="entry name" value="TolB, C-terminal domain"/>
    <property type="match status" value="1"/>
</dbReference>
<gene>
    <name evidence="2" type="ordered locus">M5M_08220</name>
</gene>
<evidence type="ECO:0000313" key="2">
    <source>
        <dbReference type="EMBL" id="AFU98833.1"/>
    </source>
</evidence>
<dbReference type="RefSeq" id="WP_015046998.1">
    <property type="nucleotide sequence ID" value="NC_018868.3"/>
</dbReference>
<dbReference type="HOGENOM" id="CLU_473193_0_0_6"/>
<keyword evidence="3" id="KW-1185">Reference proteome</keyword>
<dbReference type="InterPro" id="IPR011042">
    <property type="entry name" value="6-blade_b-propeller_TolB-like"/>
</dbReference>
<name>K4KLA1_SIMAS</name>
<dbReference type="OrthoDB" id="5777749at2"/>
<dbReference type="Proteomes" id="UP000000466">
    <property type="component" value="Chromosome"/>
</dbReference>
<reference evidence="2 3" key="1">
    <citation type="journal article" date="2013" name="Genome Announc.">
        <title>Complete genome sequence of Simiduia agarivorans SA1(T), a marine bacterium able to degrade a variety of polysaccharides.</title>
        <authorList>
            <person name="Lin S.Y."/>
            <person name="Shieh W.Y."/>
            <person name="Chen J.S."/>
            <person name="Tang S.L."/>
        </authorList>
    </citation>
    <scope>NUCLEOTIDE SEQUENCE [LARGE SCALE GENOMIC DNA]</scope>
    <source>
        <strain evidence="3">DSM 21679 / JCM 13881 / BCRC 17597 / SA1</strain>
    </source>
</reference>
<sequence>MDAHKRLAAVLIVAFSALTGGTWMLAGEVFHGQPNYHFIRVHADALVVNFGSAYVWLDTDGRERSALDLSDAGMMPVGDFLILPDGDLLVYHQPVSPGLFNGIMRFLRIQETSDTVARAGEGFYRCDTKAVTCAPFALEAPALHRNFRLWRDDESGHIFLVHTGAFVVYQFSSDGKRIAQSRPDQFRFPNQLIGLDDALWLADTNNHRLVKLSRSTPFAAELETMVVQWQAPHLWPHQLAWDQKAGRFLVLLGDNDMANGLLVSVDDMGIEPLAGMDATDPMAITLVDDTLWLTDFSAGELHRYRLEGNQLIRLPAPAVHTLRQLESARMHARQQARQWQWMGGLGFGLVFIAGLIIAWRLEKPQALEAFARWRGRVTQSQLDAKAAPVAEREVIWIANNQTRYLPWRLPVVALVLATLMAGGVYVLMNPDQPHLAALRPLLTALGVMLLPMLALLVWVISYHGGQRLGVTREALNVYLPSLPFSPALALTVPFESIRFNARHLIAGKAIVVLGSGQMQVFDAKQLARYLWPRLQAANAIAPSELGRELLKRGHPLSWLPVVAALWALACMALLVW</sequence>
<evidence type="ECO:0000313" key="3">
    <source>
        <dbReference type="Proteomes" id="UP000000466"/>
    </source>
</evidence>
<dbReference type="EMBL" id="CP003746">
    <property type="protein sequence ID" value="AFU98833.1"/>
    <property type="molecule type" value="Genomic_DNA"/>
</dbReference>
<accession>K4KLA1</accession>
<keyword evidence="1" id="KW-0812">Transmembrane</keyword>
<organism evidence="2 3">
    <name type="scientific">Simiduia agarivorans (strain DSM 21679 / JCM 13881 / BCRC 17597 / SA1)</name>
    <dbReference type="NCBI Taxonomy" id="1117647"/>
    <lineage>
        <taxon>Bacteria</taxon>
        <taxon>Pseudomonadati</taxon>
        <taxon>Pseudomonadota</taxon>
        <taxon>Gammaproteobacteria</taxon>
        <taxon>Cellvibrionales</taxon>
        <taxon>Cellvibrionaceae</taxon>
        <taxon>Simiduia</taxon>
    </lineage>
</organism>
<protein>
    <submittedName>
        <fullName evidence="2">Uncharacterized protein</fullName>
    </submittedName>
</protein>